<comment type="caution">
    <text evidence="13">The sequence shown here is derived from an EMBL/GenBank/DDBJ whole genome shotgun (WGS) entry which is preliminary data.</text>
</comment>
<keyword evidence="14" id="KW-1185">Reference proteome</keyword>
<feature type="domain" description="T2SS protein K first SAM-like" evidence="12">
    <location>
        <begin position="115"/>
        <end position="207"/>
    </location>
</feature>
<evidence type="ECO:0000256" key="11">
    <source>
        <dbReference type="SAM" id="Phobius"/>
    </source>
</evidence>
<feature type="transmembrane region" description="Helical" evidence="11">
    <location>
        <begin position="18"/>
        <end position="39"/>
    </location>
</feature>
<keyword evidence="3 10" id="KW-0813">Transport</keyword>
<accession>A0A0F3IIY6</accession>
<protein>
    <recommendedName>
        <fullName evidence="10">Type II secretion system protein K</fullName>
    </recommendedName>
</protein>
<dbReference type="SUPFAM" id="SSF158544">
    <property type="entry name" value="GspK insert domain-like"/>
    <property type="match status" value="1"/>
</dbReference>
<dbReference type="PIRSF" id="PIRSF002786">
    <property type="entry name" value="XcpX"/>
    <property type="match status" value="1"/>
</dbReference>
<name>A0A0F3IIY6_9GAMM</name>
<evidence type="ECO:0000256" key="5">
    <source>
        <dbReference type="ARBA" id="ARBA00022519"/>
    </source>
</evidence>
<evidence type="ECO:0000256" key="4">
    <source>
        <dbReference type="ARBA" id="ARBA00022475"/>
    </source>
</evidence>
<evidence type="ECO:0000259" key="12">
    <source>
        <dbReference type="Pfam" id="PF21687"/>
    </source>
</evidence>
<dbReference type="Pfam" id="PF21687">
    <property type="entry name" value="T2SSK_1st"/>
    <property type="match status" value="1"/>
</dbReference>
<comment type="subcellular location">
    <subcellularLocation>
        <location evidence="1 10">Cell inner membrane</location>
    </subcellularLocation>
</comment>
<evidence type="ECO:0000256" key="3">
    <source>
        <dbReference type="ARBA" id="ARBA00022448"/>
    </source>
</evidence>
<evidence type="ECO:0000256" key="2">
    <source>
        <dbReference type="ARBA" id="ARBA00007246"/>
    </source>
</evidence>
<dbReference type="PANTHER" id="PTHR38831">
    <property type="entry name" value="TYPE II SECRETION SYSTEM PROTEIN K"/>
    <property type="match status" value="1"/>
</dbReference>
<reference evidence="13 14" key="2">
    <citation type="journal article" date="2016" name="Microb. Ecol.">
        <title>Genome Characteristics of a Novel Type I Methanotroph (Sn10-6) Isolated from a Flooded Indian Rice Field.</title>
        <authorList>
            <person name="Rahalkar M.C."/>
            <person name="Pandit P.S."/>
            <person name="Dhakephalkar P.K."/>
            <person name="Pore S."/>
            <person name="Arora P."/>
            <person name="Kapse N."/>
        </authorList>
    </citation>
    <scope>NUCLEOTIDE SEQUENCE [LARGE SCALE GENOMIC DNA]</scope>
    <source>
        <strain evidence="13 14">Sn10-6</strain>
    </source>
</reference>
<evidence type="ECO:0000256" key="9">
    <source>
        <dbReference type="ARBA" id="ARBA00023136"/>
    </source>
</evidence>
<keyword evidence="7" id="KW-0653">Protein transport</keyword>
<dbReference type="Gene3D" id="1.10.40.60">
    <property type="entry name" value="EpsJ-like"/>
    <property type="match status" value="1"/>
</dbReference>
<sequence>MQPHVITLTRLSTQQQGFALVLALWVLSLLTIMAGSFALNIKRESAVIASVKNSAEAHSLAETGLTIASLMLLNPDEKKTLARDGSVYQITDASLLNKDDAEVRIRMISENGKIDINKAEQKLLAALLAHSPIQDEHEQTKIVSAIMDWRDEDDLLNIDGAEADEYKDAGLKYKPRNKPFQTLGELQLVLGMTPELYQWLTPLITVYSGQANVNAGLATKEVLRVLPDIDEDMLDTYFKERTDNINQGLPPPPLPFNGGTQTNNSQTNSAAGNQTLTIIAEAQLDDGSTAMIHAVIATGPEANSGQLYRVLEWQRNAINEDSLFAETLGASAISDLLIPEYDEPKH</sequence>
<dbReference type="Proteomes" id="UP000033684">
    <property type="component" value="Unassembled WGS sequence"/>
</dbReference>
<dbReference type="RefSeq" id="WP_045779121.1">
    <property type="nucleotide sequence ID" value="NZ_LAJX01000098.1"/>
</dbReference>
<dbReference type="EMBL" id="LAJX01000098">
    <property type="protein sequence ID" value="KJV06622.1"/>
    <property type="molecule type" value="Genomic_DNA"/>
</dbReference>
<reference evidence="14" key="1">
    <citation type="submission" date="2015-03" db="EMBL/GenBank/DDBJ databases">
        <title>Draft genome sequence of a novel methanotroph (Sn10-6) isolated from flooded ricefield rhizosphere in India.</title>
        <authorList>
            <person name="Pandit P.S."/>
            <person name="Pore S.D."/>
            <person name="Arora P."/>
            <person name="Kapse N.G."/>
            <person name="Dhakephalkar P.K."/>
            <person name="Rahalkar M.C."/>
        </authorList>
    </citation>
    <scope>NUCLEOTIDE SEQUENCE [LARGE SCALE GENOMIC DNA]</scope>
    <source>
        <strain evidence="14">Sn10-6</strain>
    </source>
</reference>
<evidence type="ECO:0000256" key="7">
    <source>
        <dbReference type="ARBA" id="ARBA00022927"/>
    </source>
</evidence>
<evidence type="ECO:0000256" key="10">
    <source>
        <dbReference type="PIRNR" id="PIRNR002786"/>
    </source>
</evidence>
<evidence type="ECO:0000256" key="1">
    <source>
        <dbReference type="ARBA" id="ARBA00004533"/>
    </source>
</evidence>
<dbReference type="GO" id="GO:0005886">
    <property type="term" value="C:plasma membrane"/>
    <property type="evidence" value="ECO:0007669"/>
    <property type="project" value="UniProtKB-SubCell"/>
</dbReference>
<dbReference type="PANTHER" id="PTHR38831:SF2">
    <property type="entry name" value="TYPE II SECRETION SYSTEM PROTEIN K"/>
    <property type="match status" value="1"/>
</dbReference>
<keyword evidence="8 11" id="KW-1133">Transmembrane helix</keyword>
<keyword evidence="6 11" id="KW-0812">Transmembrane</keyword>
<evidence type="ECO:0000256" key="6">
    <source>
        <dbReference type="ARBA" id="ARBA00022692"/>
    </source>
</evidence>
<proteinExistence type="inferred from homology"/>
<evidence type="ECO:0000313" key="13">
    <source>
        <dbReference type="EMBL" id="KJV06622.1"/>
    </source>
</evidence>
<dbReference type="PATRIC" id="fig|1632867.3.peg.5846"/>
<keyword evidence="4 10" id="KW-1003">Cell membrane</keyword>
<dbReference type="InterPro" id="IPR038072">
    <property type="entry name" value="GspK_central_sf"/>
</dbReference>
<dbReference type="InterPro" id="IPR005628">
    <property type="entry name" value="GspK"/>
</dbReference>
<gene>
    <name evidence="13" type="ORF">VZ94_09990</name>
</gene>
<keyword evidence="9 10" id="KW-0472">Membrane</keyword>
<dbReference type="GO" id="GO:0009306">
    <property type="term" value="P:protein secretion"/>
    <property type="evidence" value="ECO:0007669"/>
    <property type="project" value="InterPro"/>
</dbReference>
<evidence type="ECO:0000313" key="14">
    <source>
        <dbReference type="Proteomes" id="UP000033684"/>
    </source>
</evidence>
<dbReference type="AlphaFoldDB" id="A0A0F3IIY6"/>
<dbReference type="InterPro" id="IPR049031">
    <property type="entry name" value="T2SSK_SAM-like_1st"/>
</dbReference>
<keyword evidence="5 10" id="KW-0997">Cell inner membrane</keyword>
<evidence type="ECO:0000256" key="8">
    <source>
        <dbReference type="ARBA" id="ARBA00022989"/>
    </source>
</evidence>
<organism evidence="13 14">
    <name type="scientific">Methylocucumis oryzae</name>
    <dbReference type="NCBI Taxonomy" id="1632867"/>
    <lineage>
        <taxon>Bacteria</taxon>
        <taxon>Pseudomonadati</taxon>
        <taxon>Pseudomonadota</taxon>
        <taxon>Gammaproteobacteria</taxon>
        <taxon>Methylococcales</taxon>
        <taxon>Methylococcaceae</taxon>
        <taxon>Methylocucumis</taxon>
    </lineage>
</organism>
<comment type="similarity">
    <text evidence="2 10">Belongs to the GSP K family.</text>
</comment>